<evidence type="ECO:0000256" key="2">
    <source>
        <dbReference type="SAM" id="Phobius"/>
    </source>
</evidence>
<evidence type="ECO:0000313" key="4">
    <source>
        <dbReference type="RefSeq" id="XP_029002462.1"/>
    </source>
</evidence>
<dbReference type="KEGG" id="bspl:114853346"/>
<dbReference type="RefSeq" id="XP_029002462.1">
    <property type="nucleotide sequence ID" value="XM_029146629.3"/>
</dbReference>
<keyword evidence="3" id="KW-1185">Reference proteome</keyword>
<name>A0A6P7M819_BETSP</name>
<accession>A0A6P7M819</accession>
<keyword evidence="1" id="KW-0175">Coiled coil</keyword>
<dbReference type="AlphaFoldDB" id="A0A6P7M819"/>
<gene>
    <name evidence="4" type="primary">si:ch211-1a19.3</name>
</gene>
<evidence type="ECO:0000313" key="3">
    <source>
        <dbReference type="Proteomes" id="UP000515150"/>
    </source>
</evidence>
<reference evidence="4" key="1">
    <citation type="submission" date="2025-08" db="UniProtKB">
        <authorList>
            <consortium name="RefSeq"/>
        </authorList>
    </citation>
    <scope>IDENTIFICATION</scope>
</reference>
<protein>
    <submittedName>
        <fullName evidence="4">Uncharacterized protein si:ch211-1a19.3</fullName>
    </submittedName>
</protein>
<feature type="transmembrane region" description="Helical" evidence="2">
    <location>
        <begin position="14"/>
        <end position="35"/>
    </location>
</feature>
<keyword evidence="2" id="KW-0472">Membrane</keyword>
<proteinExistence type="predicted"/>
<dbReference type="InParanoid" id="A0A6P7M819"/>
<organism evidence="3 4">
    <name type="scientific">Betta splendens</name>
    <name type="common">Siamese fighting fish</name>
    <dbReference type="NCBI Taxonomy" id="158456"/>
    <lineage>
        <taxon>Eukaryota</taxon>
        <taxon>Metazoa</taxon>
        <taxon>Chordata</taxon>
        <taxon>Craniata</taxon>
        <taxon>Vertebrata</taxon>
        <taxon>Euteleostomi</taxon>
        <taxon>Actinopterygii</taxon>
        <taxon>Neopterygii</taxon>
        <taxon>Teleostei</taxon>
        <taxon>Neoteleostei</taxon>
        <taxon>Acanthomorphata</taxon>
        <taxon>Anabantaria</taxon>
        <taxon>Anabantiformes</taxon>
        <taxon>Anabantoidei</taxon>
        <taxon>Osphronemidae</taxon>
        <taxon>Betta</taxon>
    </lineage>
</organism>
<keyword evidence="2" id="KW-1133">Transmembrane helix</keyword>
<sequence>MAASSKSSQTAKNIVMALLAIWSIISLIVIVVWATSPVPKTSAQCYAELQEVTERLEGGRVVWTKDKQALEEKVMEEREKVEQHKVQILLLHQHLNASNASLEECQQEKVVLMGNISLLQENMELLRRTQKNLTTELSLREEHIEALQQNLTQAFHRTNACRSLNDAARSETLAAKSQTKACEAQLQHHSKQLQKCRSDAVVAKQIPPQQQEQDKSSSASGLRLPALMLHICSALHLLT</sequence>
<dbReference type="GeneID" id="114853346"/>
<evidence type="ECO:0000256" key="1">
    <source>
        <dbReference type="SAM" id="Coils"/>
    </source>
</evidence>
<keyword evidence="2" id="KW-0812">Transmembrane</keyword>
<dbReference type="OrthoDB" id="8942450at2759"/>
<dbReference type="Proteomes" id="UP000515150">
    <property type="component" value="Chromosome 4"/>
</dbReference>
<feature type="coiled-coil region" evidence="1">
    <location>
        <begin position="67"/>
        <end position="136"/>
    </location>
</feature>